<dbReference type="RefSeq" id="XP_023165279.2">
    <property type="nucleotide sequence ID" value="XM_023309511.2"/>
</dbReference>
<dbReference type="Gene3D" id="1.20.120.850">
    <property type="entry name" value="SWI2/SNF2 ATPases, N-terminal domain"/>
    <property type="match status" value="1"/>
</dbReference>
<dbReference type="KEGG" id="dhe:111595675"/>
<sequence length="476" mass="54543">MRRSQAPSIRRAAKRGASATELEPAKNVASLEMQWGTSGGYKGFRPQKYNDGENPLKNKRIFLVLWRKQSNKKHKTWTGNGTLEVTATKATLKDETGKLMDVLTCFKQDTIQEDALLEIGMRDVEIQVELRTADECISQRSEEIENWYRQQEDSTGMVSVLNETVRKLPRPMNILKKPKRSSEFKCDVVVAAAPPIKLNEYICMLAPAELQCQSMQLLADYCQDLEMQQFCGTEDVFEIAQQICDHPVLLRHIEHQHVVSEALLPHMPPWQEMGLYDSAKFEFVHLMLDNLVIAQDERCAIVANSQSCLDIIIGYCQSWDISYVQIEDSFQADSFNRACSNGAKEPKVALLLASYLSQMHLASCKYVMLYNFSARSQIRHLLAADARIYTLITAGCFEEWQFQQHLGLFNGSESLMDALKLRENVTHQSQILVDWDRWQPPFSEEFLQEVFLLIDLPSLKYVYSKQHEGRLANLLD</sequence>
<dbReference type="Gene3D" id="3.40.50.300">
    <property type="entry name" value="P-loop containing nucleotide triphosphate hydrolases"/>
    <property type="match status" value="1"/>
</dbReference>
<feature type="region of interest" description="Disordered" evidence="1">
    <location>
        <begin position="1"/>
        <end position="21"/>
    </location>
</feature>
<dbReference type="OrthoDB" id="413460at2759"/>
<gene>
    <name evidence="3" type="primary">LOC111595675</name>
</gene>
<dbReference type="OMA" id="WCQKIDA"/>
<reference evidence="3" key="1">
    <citation type="submission" date="2025-08" db="UniProtKB">
        <authorList>
            <consortium name="RefSeq"/>
        </authorList>
    </citation>
    <scope>IDENTIFICATION</scope>
    <source>
        <strain evidence="3">15085-1641.00</strain>
        <tissue evidence="3">Whole body</tissue>
    </source>
</reference>
<name>A0A6J1LKS5_DROHY</name>
<evidence type="ECO:0000256" key="1">
    <source>
        <dbReference type="SAM" id="MobiDB-lite"/>
    </source>
</evidence>
<dbReference type="AlphaFoldDB" id="A0A6J1LKS5"/>
<dbReference type="Proteomes" id="UP000504633">
    <property type="component" value="Unplaced"/>
</dbReference>
<keyword evidence="2" id="KW-1185">Reference proteome</keyword>
<accession>A0A6J1LKS5</accession>
<proteinExistence type="predicted"/>
<dbReference type="GeneID" id="111595675"/>
<dbReference type="InterPro" id="IPR027417">
    <property type="entry name" value="P-loop_NTPase"/>
</dbReference>
<organism evidence="2 3">
    <name type="scientific">Drosophila hydei</name>
    <name type="common">Fruit fly</name>
    <dbReference type="NCBI Taxonomy" id="7224"/>
    <lineage>
        <taxon>Eukaryota</taxon>
        <taxon>Metazoa</taxon>
        <taxon>Ecdysozoa</taxon>
        <taxon>Arthropoda</taxon>
        <taxon>Hexapoda</taxon>
        <taxon>Insecta</taxon>
        <taxon>Pterygota</taxon>
        <taxon>Neoptera</taxon>
        <taxon>Endopterygota</taxon>
        <taxon>Diptera</taxon>
        <taxon>Brachycera</taxon>
        <taxon>Muscomorpha</taxon>
        <taxon>Ephydroidea</taxon>
        <taxon>Drosophilidae</taxon>
        <taxon>Drosophila</taxon>
    </lineage>
</organism>
<evidence type="ECO:0000313" key="2">
    <source>
        <dbReference type="Proteomes" id="UP000504633"/>
    </source>
</evidence>
<evidence type="ECO:0000313" key="3">
    <source>
        <dbReference type="RefSeq" id="XP_023165279.2"/>
    </source>
</evidence>
<protein>
    <submittedName>
        <fullName evidence="3">Uncharacterized protein LOC111595675 isoform X1</fullName>
    </submittedName>
</protein>